<keyword evidence="3 10" id="KW-0812">Transmembrane</keyword>
<evidence type="ECO:0000256" key="6">
    <source>
        <dbReference type="ARBA" id="ARBA00023303"/>
    </source>
</evidence>
<keyword evidence="10" id="KW-0479">Metal-binding</keyword>
<dbReference type="GO" id="GO:0046872">
    <property type="term" value="F:metal ion binding"/>
    <property type="evidence" value="ECO:0007669"/>
    <property type="project" value="UniProtKB-KW"/>
</dbReference>
<evidence type="ECO:0000256" key="1">
    <source>
        <dbReference type="ARBA" id="ARBA00004651"/>
    </source>
</evidence>
<feature type="transmembrane region" description="Helical" evidence="10">
    <location>
        <begin position="101"/>
        <end position="121"/>
    </location>
</feature>
<comment type="subcellular location">
    <subcellularLocation>
        <location evidence="1 10">Cell membrane</location>
        <topology evidence="1 10">Multi-pass membrane protein</topology>
    </subcellularLocation>
</comment>
<evidence type="ECO:0000256" key="10">
    <source>
        <dbReference type="HAMAP-Rule" id="MF_00454"/>
    </source>
</evidence>
<comment type="caution">
    <text evidence="11">The sequence shown here is derived from an EMBL/GenBank/DDBJ whole genome shotgun (WGS) entry which is preliminary data.</text>
</comment>
<evidence type="ECO:0000256" key="4">
    <source>
        <dbReference type="ARBA" id="ARBA00022989"/>
    </source>
</evidence>
<dbReference type="GO" id="GO:0005886">
    <property type="term" value="C:plasma membrane"/>
    <property type="evidence" value="ECO:0007669"/>
    <property type="project" value="UniProtKB-SubCell"/>
</dbReference>
<comment type="function">
    <text evidence="9 10">Fluoride-specific ion channel. Important for reducing fluoride concentration in the cell, thus reducing its toxicity.</text>
</comment>
<dbReference type="RefSeq" id="WP_036904391.1">
    <property type="nucleotide sequence ID" value="NZ_CP138967.1"/>
</dbReference>
<gene>
    <name evidence="10" type="primary">fluC</name>
    <name evidence="10" type="synonym">crcB</name>
    <name evidence="11" type="ORF">EV03_0225</name>
</gene>
<evidence type="ECO:0000256" key="8">
    <source>
        <dbReference type="ARBA" id="ARBA00035585"/>
    </source>
</evidence>
<organism evidence="11 12">
    <name type="scientific">Prochlorococcus marinus str. PAC1</name>
    <dbReference type="NCBI Taxonomy" id="59924"/>
    <lineage>
        <taxon>Bacteria</taxon>
        <taxon>Bacillati</taxon>
        <taxon>Cyanobacteriota</taxon>
        <taxon>Cyanophyceae</taxon>
        <taxon>Synechococcales</taxon>
        <taxon>Prochlorococcaceae</taxon>
        <taxon>Prochlorococcus</taxon>
    </lineage>
</organism>
<proteinExistence type="inferred from homology"/>
<keyword evidence="10" id="KW-0406">Ion transport</keyword>
<comment type="similarity">
    <text evidence="7 10">Belongs to the fluoride channel Fluc/FEX (TC 1.A.43) family.</text>
</comment>
<evidence type="ECO:0000313" key="12">
    <source>
        <dbReference type="Proteomes" id="UP000030392"/>
    </source>
</evidence>
<evidence type="ECO:0000256" key="9">
    <source>
        <dbReference type="ARBA" id="ARBA00049940"/>
    </source>
</evidence>
<feature type="transmembrane region" description="Helical" evidence="10">
    <location>
        <begin position="33"/>
        <end position="54"/>
    </location>
</feature>
<keyword evidence="10" id="KW-0813">Transport</keyword>
<sequence length="124" mass="14173">MSEILFVSIGAILGANSRFRIHNKLAKLNLNKYSLILIINTFSSFSLGLFLSVVEQFRAFNYYYQLVLFFSVGFFGSLSTFSSFIYDLFDLCLKLKFFRALKLFFISVSVGIIAFAFGFFLGNQ</sequence>
<feature type="binding site" evidence="10">
    <location>
        <position position="76"/>
    </location>
    <ligand>
        <name>Na(+)</name>
        <dbReference type="ChEBI" id="CHEBI:29101"/>
        <note>structural</note>
    </ligand>
</feature>
<evidence type="ECO:0000313" key="11">
    <source>
        <dbReference type="EMBL" id="KGG21906.1"/>
    </source>
</evidence>
<evidence type="ECO:0000256" key="5">
    <source>
        <dbReference type="ARBA" id="ARBA00023136"/>
    </source>
</evidence>
<dbReference type="GO" id="GO:0140114">
    <property type="term" value="P:cellular detoxification of fluoride"/>
    <property type="evidence" value="ECO:0007669"/>
    <property type="project" value="UniProtKB-UniRule"/>
</dbReference>
<name>A0A0A2C6B1_PROMR</name>
<evidence type="ECO:0000256" key="7">
    <source>
        <dbReference type="ARBA" id="ARBA00035120"/>
    </source>
</evidence>
<dbReference type="AlphaFoldDB" id="A0A0A2C6B1"/>
<feature type="transmembrane region" description="Helical" evidence="10">
    <location>
        <begin position="66"/>
        <end position="89"/>
    </location>
</feature>
<dbReference type="InterPro" id="IPR003691">
    <property type="entry name" value="FluC"/>
</dbReference>
<dbReference type="Proteomes" id="UP000030392">
    <property type="component" value="Unassembled WGS sequence"/>
</dbReference>
<keyword evidence="2 10" id="KW-1003">Cell membrane</keyword>
<protein>
    <recommendedName>
        <fullName evidence="10">Fluoride-specific ion channel FluC</fullName>
    </recommendedName>
</protein>
<keyword evidence="5 10" id="KW-0472">Membrane</keyword>
<dbReference type="GO" id="GO:0062054">
    <property type="term" value="F:fluoride channel activity"/>
    <property type="evidence" value="ECO:0007669"/>
    <property type="project" value="UniProtKB-UniRule"/>
</dbReference>
<feature type="binding site" evidence="10">
    <location>
        <position position="79"/>
    </location>
    <ligand>
        <name>Na(+)</name>
        <dbReference type="ChEBI" id="CHEBI:29101"/>
        <note>structural</note>
    </ligand>
</feature>
<reference evidence="12" key="1">
    <citation type="journal article" date="2014" name="Sci. Data">
        <title>Genomes of diverse isolates of the marine cyanobacterium Prochlorococcus.</title>
        <authorList>
            <person name="Biller S."/>
            <person name="Berube P."/>
            <person name="Thompson J."/>
            <person name="Kelly L."/>
            <person name="Roggensack S."/>
            <person name="Awad L."/>
            <person name="Roache-Johnson K."/>
            <person name="Ding H."/>
            <person name="Giovannoni S.J."/>
            <person name="Moore L.R."/>
            <person name="Chisholm S.W."/>
        </authorList>
    </citation>
    <scope>NUCLEOTIDE SEQUENCE [LARGE SCALE GENOMIC DNA]</scope>
    <source>
        <strain evidence="12">PAC1</strain>
    </source>
</reference>
<evidence type="ECO:0000256" key="3">
    <source>
        <dbReference type="ARBA" id="ARBA00022692"/>
    </source>
</evidence>
<keyword evidence="10" id="KW-0915">Sodium</keyword>
<comment type="catalytic activity">
    <reaction evidence="8">
        <text>fluoride(in) = fluoride(out)</text>
        <dbReference type="Rhea" id="RHEA:76159"/>
        <dbReference type="ChEBI" id="CHEBI:17051"/>
    </reaction>
    <physiologicalReaction direction="left-to-right" evidence="8">
        <dbReference type="Rhea" id="RHEA:76160"/>
    </physiologicalReaction>
</comment>
<keyword evidence="6 10" id="KW-0407">Ion channel</keyword>
<comment type="activity regulation">
    <text evidence="10">Na(+) is not transported, but it plays an essential structural role and its presence is essential for fluoride channel function.</text>
</comment>
<dbReference type="EMBL" id="JNAX01000004">
    <property type="protein sequence ID" value="KGG21906.1"/>
    <property type="molecule type" value="Genomic_DNA"/>
</dbReference>
<dbReference type="Pfam" id="PF02537">
    <property type="entry name" value="CRCB"/>
    <property type="match status" value="1"/>
</dbReference>
<evidence type="ECO:0000256" key="2">
    <source>
        <dbReference type="ARBA" id="ARBA00022475"/>
    </source>
</evidence>
<keyword evidence="4 10" id="KW-1133">Transmembrane helix</keyword>
<accession>A0A0A2C6B1</accession>
<dbReference type="HAMAP" id="MF_00454">
    <property type="entry name" value="FluC"/>
    <property type="match status" value="1"/>
</dbReference>